<accession>A0A224Y4W1</accession>
<dbReference type="EMBL" id="GFTR01000683">
    <property type="protein sequence ID" value="JAW15743.1"/>
    <property type="molecule type" value="Transcribed_RNA"/>
</dbReference>
<name>A0A224Y4W1_9HEMI</name>
<organism evidence="1">
    <name type="scientific">Panstrongylus lignarius</name>
    <dbReference type="NCBI Taxonomy" id="156445"/>
    <lineage>
        <taxon>Eukaryota</taxon>
        <taxon>Metazoa</taxon>
        <taxon>Ecdysozoa</taxon>
        <taxon>Arthropoda</taxon>
        <taxon>Hexapoda</taxon>
        <taxon>Insecta</taxon>
        <taxon>Pterygota</taxon>
        <taxon>Neoptera</taxon>
        <taxon>Paraneoptera</taxon>
        <taxon>Hemiptera</taxon>
        <taxon>Heteroptera</taxon>
        <taxon>Panheteroptera</taxon>
        <taxon>Cimicomorpha</taxon>
        <taxon>Reduviidae</taxon>
        <taxon>Triatominae</taxon>
        <taxon>Panstrongylus</taxon>
    </lineage>
</organism>
<reference evidence="1" key="1">
    <citation type="journal article" date="2018" name="PLoS Negl. Trop. Dis.">
        <title>An insight into the salivary gland and fat body transcriptome of Panstrongylus lignarius (Hemiptera: Heteroptera), the main vector of Chagas disease in Peru.</title>
        <authorList>
            <person name="Nevoa J.C."/>
            <person name="Mendes M.T."/>
            <person name="da Silva M.V."/>
            <person name="Soares S.C."/>
            <person name="Oliveira C.J.F."/>
            <person name="Ribeiro J.M.C."/>
        </authorList>
    </citation>
    <scope>NUCLEOTIDE SEQUENCE</scope>
</reference>
<sequence>MRNSRFKHLLSYLFLAFFLKFTTVCQIPVSGGLFFRYLIQYRSFAVRLVQVSGGEQMVPCARQLGMFIIVNIFLYTN</sequence>
<evidence type="ECO:0000313" key="1">
    <source>
        <dbReference type="EMBL" id="JAW15743.1"/>
    </source>
</evidence>
<dbReference type="AlphaFoldDB" id="A0A224Y4W1"/>
<protein>
    <submittedName>
        <fullName evidence="1">Putative secreted protein</fullName>
    </submittedName>
</protein>
<proteinExistence type="predicted"/>